<evidence type="ECO:0000313" key="3">
    <source>
        <dbReference type="EMBL" id="SFB77260.1"/>
    </source>
</evidence>
<dbReference type="PANTHER" id="PTHR33446">
    <property type="entry name" value="PROTEIN TONB-RELATED"/>
    <property type="match status" value="1"/>
</dbReference>
<feature type="signal peptide" evidence="1">
    <location>
        <begin position="1"/>
        <end position="19"/>
    </location>
</feature>
<gene>
    <name evidence="3" type="ORF">SAMN05421780_101408</name>
</gene>
<dbReference type="InterPro" id="IPR037682">
    <property type="entry name" value="TonB_C"/>
</dbReference>
<sequence length="605" mass="68323">MNKLFAFILLLLIGGVAVAQNHTTIYLNTKPKIVNNLPEKLWSCGSGGWEITDNLTRNIKDTIIVVQQQPHFKGGNNALKAFIHQNLKIPSYLACTQICGTSYIQFWVQATGKLTDIKILHGFDKECDLAALDLVKKMPNWIPAKHHGRAVRTRHTLPIYFSASAASHVPQKRKTNLVKNKTSDCDCSTAAPNDSIVQVTDNHIYNSATIKPSFPGGYDSLASFIKKNMVMPDDAICNEVSGGILVDFVVHKTGKILNIKLHGRLGFGCDQEAIRLVKLMPKWIPAQHNGQAINYKYVLDIDFPLTAPNFKHRSGKSWETICQEINAKKALVGDIGDSGIHCSVEQKPRFKGGDTALQAFIKKNMVMPELAYKKPIDDTILVQFVVRKTGELTNFFVPYGSFECAEEALRLVKLMPKWIPAQIQHKVVNTQYTLPIHFKTEQLKMPKVARPRPVFYVSAYDFDFNYKNKQYPFFTTNLKDIYVPEYQEGIKSSNISPDEPPRFIGGQDCLNTYLREKISTLNPEFCQKAYVEFIVEKTGKLSSVHLVQNIGFEYDNKITQIILAMPDWIPARHQGQAVHCRYVLPIDLIPSAPPDKISRQTKKFK</sequence>
<dbReference type="GO" id="GO:0098797">
    <property type="term" value="C:plasma membrane protein complex"/>
    <property type="evidence" value="ECO:0007669"/>
    <property type="project" value="TreeGrafter"/>
</dbReference>
<keyword evidence="4" id="KW-1185">Reference proteome</keyword>
<dbReference type="InterPro" id="IPR051045">
    <property type="entry name" value="TonB-dependent_transducer"/>
</dbReference>
<evidence type="ECO:0000256" key="1">
    <source>
        <dbReference type="SAM" id="SignalP"/>
    </source>
</evidence>
<feature type="domain" description="TonB C-terminal" evidence="2">
    <location>
        <begin position="74"/>
        <end position="170"/>
    </location>
</feature>
<dbReference type="Gene3D" id="3.30.1150.10">
    <property type="match status" value="4"/>
</dbReference>
<proteinExistence type="predicted"/>
<dbReference type="Proteomes" id="UP000199514">
    <property type="component" value="Unassembled WGS sequence"/>
</dbReference>
<dbReference type="STRING" id="927664.SAMN05421780_101408"/>
<accession>A0A1I1DX23</accession>
<dbReference type="AlphaFoldDB" id="A0A1I1DX23"/>
<dbReference type="OrthoDB" id="1522859at2"/>
<dbReference type="SUPFAM" id="SSF74653">
    <property type="entry name" value="TolA/TonB C-terminal domain"/>
    <property type="match status" value="4"/>
</dbReference>
<evidence type="ECO:0000259" key="2">
    <source>
        <dbReference type="PROSITE" id="PS52015"/>
    </source>
</evidence>
<keyword evidence="1" id="KW-0732">Signal</keyword>
<dbReference type="PANTHER" id="PTHR33446:SF2">
    <property type="entry name" value="PROTEIN TONB"/>
    <property type="match status" value="1"/>
</dbReference>
<evidence type="ECO:0000313" key="4">
    <source>
        <dbReference type="Proteomes" id="UP000199514"/>
    </source>
</evidence>
<protein>
    <submittedName>
        <fullName evidence="3">TonB protein C-terminal</fullName>
    </submittedName>
</protein>
<reference evidence="3 4" key="1">
    <citation type="submission" date="2016-10" db="EMBL/GenBank/DDBJ databases">
        <authorList>
            <person name="de Groot N.N."/>
        </authorList>
    </citation>
    <scope>NUCLEOTIDE SEQUENCE [LARGE SCALE GENOMIC DNA]</scope>
    <source>
        <strain evidence="3 4">DSM 6793</strain>
    </source>
</reference>
<dbReference type="Pfam" id="PF03544">
    <property type="entry name" value="TonB_C"/>
    <property type="match status" value="3"/>
</dbReference>
<dbReference type="EMBL" id="FOLE01000001">
    <property type="protein sequence ID" value="SFB77260.1"/>
    <property type="molecule type" value="Genomic_DNA"/>
</dbReference>
<dbReference type="GO" id="GO:0055085">
    <property type="term" value="P:transmembrane transport"/>
    <property type="evidence" value="ECO:0007669"/>
    <property type="project" value="InterPro"/>
</dbReference>
<name>A0A1I1DX23_9BACT</name>
<dbReference type="PROSITE" id="PS52015">
    <property type="entry name" value="TONB_CTD"/>
    <property type="match status" value="1"/>
</dbReference>
<feature type="chain" id="PRO_5011749938" evidence="1">
    <location>
        <begin position="20"/>
        <end position="605"/>
    </location>
</feature>
<dbReference type="GO" id="GO:0031992">
    <property type="term" value="F:energy transducer activity"/>
    <property type="evidence" value="ECO:0007669"/>
    <property type="project" value="TreeGrafter"/>
</dbReference>
<dbReference type="RefSeq" id="WP_091506430.1">
    <property type="nucleotide sequence ID" value="NZ_FOLE01000001.1"/>
</dbReference>
<organism evidence="3 4">
    <name type="scientific">Flexibacter flexilis DSM 6793</name>
    <dbReference type="NCBI Taxonomy" id="927664"/>
    <lineage>
        <taxon>Bacteria</taxon>
        <taxon>Pseudomonadati</taxon>
        <taxon>Bacteroidota</taxon>
        <taxon>Cytophagia</taxon>
        <taxon>Cytophagales</taxon>
        <taxon>Flexibacteraceae</taxon>
        <taxon>Flexibacter</taxon>
    </lineage>
</organism>